<evidence type="ECO:0000313" key="2">
    <source>
        <dbReference type="Proteomes" id="UP000664293"/>
    </source>
</evidence>
<dbReference type="SUPFAM" id="SSF52540">
    <property type="entry name" value="P-loop containing nucleoside triphosphate hydrolases"/>
    <property type="match status" value="1"/>
</dbReference>
<gene>
    <name evidence="1" type="ORF">JF535_01955</name>
</gene>
<dbReference type="InterPro" id="IPR027417">
    <property type="entry name" value="P-loop_NTPase"/>
</dbReference>
<keyword evidence="2" id="KW-1185">Reference proteome</keyword>
<name>A0ABS3E2T3_9GAMM</name>
<evidence type="ECO:0008006" key="3">
    <source>
        <dbReference type="Google" id="ProtNLM"/>
    </source>
</evidence>
<comment type="caution">
    <text evidence="1">The sequence shown here is derived from an EMBL/GenBank/DDBJ whole genome shotgun (WGS) entry which is preliminary data.</text>
</comment>
<sequence>MRIFVLTTGRSGSTTFAEACTHIEGMTSGHETHAGMIKGRLEYPDNHIESDNRLVWFLGTLDQMYDDENTFYVHLTRDAEKIALSYRDRWQGAICVARHFYHGILMCRRKPDMESALDTCRLLVDTVHDNVTFFLSRRQNWATVRMESLEEDFFKFMDAAGVQGDRDKILGALRTVKSGNKYARKKKGLLYKLRSLYSSRFLR</sequence>
<reference evidence="1 2" key="1">
    <citation type="submission" date="2020-12" db="EMBL/GenBank/DDBJ databases">
        <title>Oil enriched cultivation method for isolating marine PHA-producing bacteria.</title>
        <authorList>
            <person name="Zheng W."/>
            <person name="Yu S."/>
            <person name="Huang Y."/>
        </authorList>
    </citation>
    <scope>NUCLEOTIDE SEQUENCE [LARGE SCALE GENOMIC DNA]</scope>
    <source>
        <strain evidence="1 2">SN0-2</strain>
    </source>
</reference>
<dbReference type="RefSeq" id="WP_206998404.1">
    <property type="nucleotide sequence ID" value="NZ_JAEKJR010000001.1"/>
</dbReference>
<dbReference type="Proteomes" id="UP000664293">
    <property type="component" value="Unassembled WGS sequence"/>
</dbReference>
<evidence type="ECO:0000313" key="1">
    <source>
        <dbReference type="EMBL" id="MBN8429606.1"/>
    </source>
</evidence>
<organism evidence="1 2">
    <name type="scientific">Microbulbifer salipaludis</name>
    <dbReference type="NCBI Taxonomy" id="187980"/>
    <lineage>
        <taxon>Bacteria</taxon>
        <taxon>Pseudomonadati</taxon>
        <taxon>Pseudomonadota</taxon>
        <taxon>Gammaproteobacteria</taxon>
        <taxon>Cellvibrionales</taxon>
        <taxon>Microbulbiferaceae</taxon>
        <taxon>Microbulbifer</taxon>
    </lineage>
</organism>
<dbReference type="EMBL" id="JAEKJR010000001">
    <property type="protein sequence ID" value="MBN8429606.1"/>
    <property type="molecule type" value="Genomic_DNA"/>
</dbReference>
<proteinExistence type="predicted"/>
<protein>
    <recommendedName>
        <fullName evidence="3">Sulfotransferase family protein</fullName>
    </recommendedName>
</protein>
<accession>A0ABS3E2T3</accession>